<evidence type="ECO:0000256" key="6">
    <source>
        <dbReference type="ARBA" id="ARBA00034078"/>
    </source>
</evidence>
<comment type="similarity">
    <text evidence="1">Belongs to the complex I 24 kDa subunit family.</text>
</comment>
<dbReference type="SUPFAM" id="SSF52833">
    <property type="entry name" value="Thioredoxin-like"/>
    <property type="match status" value="1"/>
</dbReference>
<keyword evidence="2 7" id="KW-0001">2Fe-2S</keyword>
<evidence type="ECO:0000256" key="2">
    <source>
        <dbReference type="ARBA" id="ARBA00022714"/>
    </source>
</evidence>
<keyword evidence="5 7" id="KW-0411">Iron-sulfur</keyword>
<keyword evidence="4 7" id="KW-0408">Iron</keyword>
<evidence type="ECO:0000313" key="8">
    <source>
        <dbReference type="EMBL" id="QED25682.1"/>
    </source>
</evidence>
<proteinExistence type="inferred from homology"/>
<dbReference type="InterPro" id="IPR002023">
    <property type="entry name" value="NuoE-like"/>
</dbReference>
<dbReference type="CDD" id="cd03064">
    <property type="entry name" value="TRX_Fd_NuoE"/>
    <property type="match status" value="1"/>
</dbReference>
<dbReference type="AlphaFoldDB" id="A0A5B8XIX1"/>
<protein>
    <submittedName>
        <fullName evidence="8">NAD(P)H-dependent oxidoreductase subunit E</fullName>
    </submittedName>
</protein>
<feature type="binding site" evidence="7">
    <location>
        <position position="128"/>
    </location>
    <ligand>
        <name>[2Fe-2S] cluster</name>
        <dbReference type="ChEBI" id="CHEBI:190135"/>
    </ligand>
</feature>
<dbReference type="EMBL" id="CP042467">
    <property type="protein sequence ID" value="QED25682.1"/>
    <property type="molecule type" value="Genomic_DNA"/>
</dbReference>
<dbReference type="InterPro" id="IPR042128">
    <property type="entry name" value="NuoE_dom"/>
</dbReference>
<dbReference type="GO" id="GO:0046872">
    <property type="term" value="F:metal ion binding"/>
    <property type="evidence" value="ECO:0007669"/>
    <property type="project" value="UniProtKB-KW"/>
</dbReference>
<dbReference type="GO" id="GO:0003954">
    <property type="term" value="F:NADH dehydrogenase activity"/>
    <property type="evidence" value="ECO:0007669"/>
    <property type="project" value="TreeGrafter"/>
</dbReference>
<dbReference type="Gene3D" id="3.40.30.10">
    <property type="entry name" value="Glutaredoxin"/>
    <property type="match status" value="1"/>
</dbReference>
<dbReference type="KEGG" id="bbae:FRD01_00060"/>
<evidence type="ECO:0000256" key="7">
    <source>
        <dbReference type="PIRSR" id="PIRSR000216-1"/>
    </source>
</evidence>
<dbReference type="Proteomes" id="UP000321595">
    <property type="component" value="Chromosome"/>
</dbReference>
<name>A0A5B8XIX1_9DELT</name>
<comment type="cofactor">
    <cofactor evidence="7">
        <name>[2Fe-2S] cluster</name>
        <dbReference type="ChEBI" id="CHEBI:190135"/>
    </cofactor>
    <text evidence="7">Binds 1 [2Fe-2S] cluster.</text>
</comment>
<dbReference type="GO" id="GO:0051537">
    <property type="term" value="F:2 iron, 2 sulfur cluster binding"/>
    <property type="evidence" value="ECO:0007669"/>
    <property type="project" value="UniProtKB-KW"/>
</dbReference>
<keyword evidence="3 7" id="KW-0479">Metal-binding</keyword>
<dbReference type="InterPro" id="IPR041921">
    <property type="entry name" value="NuoE_N"/>
</dbReference>
<dbReference type="OrthoDB" id="9807941at2"/>
<dbReference type="Gene3D" id="1.10.10.1590">
    <property type="entry name" value="NADH-quinone oxidoreductase subunit E"/>
    <property type="match status" value="1"/>
</dbReference>
<organism evidence="8 9">
    <name type="scientific">Microvenator marinus</name>
    <dbReference type="NCBI Taxonomy" id="2600177"/>
    <lineage>
        <taxon>Bacteria</taxon>
        <taxon>Deltaproteobacteria</taxon>
        <taxon>Bradymonadales</taxon>
        <taxon>Microvenatoraceae</taxon>
        <taxon>Microvenator</taxon>
    </lineage>
</organism>
<sequence length="176" mass="19615">MALQFSEKAEQEFQELLTRYPTKQAAMLPALLLAQAEFGWVSVEVMDFIAGRLDLPPAKVLTTATFYSMYNKQPVGKCHIQVCTTLSCAFRGGYELLEKLEAKLGVRRGETTTDGNFTLSEVECLASCGTAPMFQVTDSKGEMEYFESLTTDAKLDAVLEKLNAKLKELPDPREMH</sequence>
<dbReference type="InterPro" id="IPR036249">
    <property type="entry name" value="Thioredoxin-like_sf"/>
</dbReference>
<feature type="binding site" evidence="7">
    <location>
        <position position="88"/>
    </location>
    <ligand>
        <name>[2Fe-2S] cluster</name>
        <dbReference type="ChEBI" id="CHEBI:190135"/>
    </ligand>
</feature>
<keyword evidence="9" id="KW-1185">Reference proteome</keyword>
<dbReference type="PANTHER" id="PTHR10371:SF3">
    <property type="entry name" value="NADH DEHYDROGENASE [UBIQUINONE] FLAVOPROTEIN 2, MITOCHONDRIAL"/>
    <property type="match status" value="1"/>
</dbReference>
<dbReference type="PANTHER" id="PTHR10371">
    <property type="entry name" value="NADH DEHYDROGENASE UBIQUINONE FLAVOPROTEIN 2, MITOCHONDRIAL"/>
    <property type="match status" value="1"/>
</dbReference>
<dbReference type="FunFam" id="1.10.10.1590:FF:000001">
    <property type="entry name" value="NADH-quinone oxidoreductase subunit E"/>
    <property type="match status" value="1"/>
</dbReference>
<dbReference type="PIRSF" id="PIRSF000216">
    <property type="entry name" value="NADH_DH_24kDa"/>
    <property type="match status" value="1"/>
</dbReference>
<accession>A0A5B8XIX1</accession>
<evidence type="ECO:0000256" key="3">
    <source>
        <dbReference type="ARBA" id="ARBA00022723"/>
    </source>
</evidence>
<evidence type="ECO:0000256" key="1">
    <source>
        <dbReference type="ARBA" id="ARBA00010643"/>
    </source>
</evidence>
<dbReference type="NCBIfam" id="TIGR01958">
    <property type="entry name" value="nuoE_fam"/>
    <property type="match status" value="1"/>
</dbReference>
<dbReference type="PROSITE" id="PS01099">
    <property type="entry name" value="COMPLEX1_24K"/>
    <property type="match status" value="1"/>
</dbReference>
<dbReference type="RefSeq" id="WP_146956476.1">
    <property type="nucleotide sequence ID" value="NZ_CP042467.1"/>
</dbReference>
<dbReference type="Pfam" id="PF01257">
    <property type="entry name" value="2Fe-2S_thioredx"/>
    <property type="match status" value="1"/>
</dbReference>
<evidence type="ECO:0000313" key="9">
    <source>
        <dbReference type="Proteomes" id="UP000321595"/>
    </source>
</evidence>
<feature type="binding site" evidence="7">
    <location>
        <position position="83"/>
    </location>
    <ligand>
        <name>[2Fe-2S] cluster</name>
        <dbReference type="ChEBI" id="CHEBI:190135"/>
    </ligand>
</feature>
<gene>
    <name evidence="8" type="ORF">FRD01_00060</name>
</gene>
<feature type="binding site" evidence="7">
    <location>
        <position position="124"/>
    </location>
    <ligand>
        <name>[2Fe-2S] cluster</name>
        <dbReference type="ChEBI" id="CHEBI:190135"/>
    </ligand>
</feature>
<evidence type="ECO:0000256" key="4">
    <source>
        <dbReference type="ARBA" id="ARBA00023004"/>
    </source>
</evidence>
<reference evidence="8 9" key="1">
    <citation type="submission" date="2019-08" db="EMBL/GenBank/DDBJ databases">
        <authorList>
            <person name="Liang Q."/>
        </authorList>
    </citation>
    <scope>NUCLEOTIDE SEQUENCE [LARGE SCALE GENOMIC DNA]</scope>
    <source>
        <strain evidence="8 9">V1718</strain>
    </source>
</reference>
<comment type="cofactor">
    <cofactor evidence="6">
        <name>[2Fe-2S] cluster</name>
        <dbReference type="ChEBI" id="CHEBI:190135"/>
    </cofactor>
</comment>
<evidence type="ECO:0000256" key="5">
    <source>
        <dbReference type="ARBA" id="ARBA00023014"/>
    </source>
</evidence>